<name>A0A1H3WDA0_9EURY</name>
<evidence type="ECO:0000313" key="1">
    <source>
        <dbReference type="EMBL" id="SDZ84312.1"/>
    </source>
</evidence>
<dbReference type="Proteomes" id="UP000236755">
    <property type="component" value="Unassembled WGS sequence"/>
</dbReference>
<keyword evidence="2" id="KW-1185">Reference proteome</keyword>
<organism evidence="1 2">
    <name type="scientific">Haloplanus vescus</name>
    <dbReference type="NCBI Taxonomy" id="555874"/>
    <lineage>
        <taxon>Archaea</taxon>
        <taxon>Methanobacteriati</taxon>
        <taxon>Methanobacteriota</taxon>
        <taxon>Stenosarchaea group</taxon>
        <taxon>Halobacteria</taxon>
        <taxon>Halobacteriales</taxon>
        <taxon>Haloferacaceae</taxon>
        <taxon>Haloplanus</taxon>
    </lineage>
</organism>
<dbReference type="STRING" id="555874.SAMN04488065_0718"/>
<evidence type="ECO:0000313" key="2">
    <source>
        <dbReference type="Proteomes" id="UP000236755"/>
    </source>
</evidence>
<proteinExistence type="predicted"/>
<sequence>MKVYKYNSGSESYDLIATIEDDGTIIGASAFASRVEEVLTRVEEKGVERAEVIESVKEIVERRYNNGHYSTVR</sequence>
<gene>
    <name evidence="1" type="ORF">SAMN04488065_0718</name>
</gene>
<dbReference type="RefSeq" id="WP_176791170.1">
    <property type="nucleotide sequence ID" value="NZ_FNQT01000001.1"/>
</dbReference>
<reference evidence="1 2" key="1">
    <citation type="submission" date="2016-10" db="EMBL/GenBank/DDBJ databases">
        <authorList>
            <person name="de Groot N.N."/>
        </authorList>
    </citation>
    <scope>NUCLEOTIDE SEQUENCE [LARGE SCALE GENOMIC DNA]</scope>
    <source>
        <strain evidence="1 2">CGMCC 1.8712</strain>
    </source>
</reference>
<dbReference type="EMBL" id="FNQT01000001">
    <property type="protein sequence ID" value="SDZ84312.1"/>
    <property type="molecule type" value="Genomic_DNA"/>
</dbReference>
<dbReference type="AlphaFoldDB" id="A0A1H3WDA0"/>
<protein>
    <submittedName>
        <fullName evidence="1">Uncharacterized protein</fullName>
    </submittedName>
</protein>
<accession>A0A1H3WDA0</accession>